<protein>
    <recommendedName>
        <fullName evidence="3">Tetratricopeptide repeat protein</fullName>
    </recommendedName>
</protein>
<sequence length="334" mass="36882">MFRRIAGVIVLLLLCIGLGCGLLFASAVRGTFAWLSAEQPTFPLMDGLGSLHHPIETEDPVAQRYFDQGLIWLYGFNREAAVASFQAAIERDPGCALCYWGMAYALGPNLADPKGTDPKILHRLAIGRALAQTPEERAYLWALSQRHPSSEPEEDQQSALTYAGAMRSLTTLFPEDLDAATLYAEALMLLSPGHYWIPSGQPGPYTQEILATLEGVLTQDPDHPGANHLYIHALEGSPTPEKALASAQRLETLVPAAGHLLHMPAHIYMPLGRFADAYRTGVKAIRADREVLQGSSIWRSEYARTYYPHHLRAVQAAAQNQPLDTQNRIPYFKR</sequence>
<evidence type="ECO:0008006" key="3">
    <source>
        <dbReference type="Google" id="ProtNLM"/>
    </source>
</evidence>
<dbReference type="InterPro" id="IPR011990">
    <property type="entry name" value="TPR-like_helical_dom_sf"/>
</dbReference>
<gene>
    <name evidence="1" type="ORF">JX360_03075</name>
</gene>
<evidence type="ECO:0000313" key="2">
    <source>
        <dbReference type="Proteomes" id="UP000830835"/>
    </source>
</evidence>
<reference evidence="1" key="1">
    <citation type="submission" date="2021-02" db="EMBL/GenBank/DDBJ databases">
        <title>The CRISPR/cas machinery reduction and long-range gene transfer in the hot spring cyanobacterium Synechococcus.</title>
        <authorList>
            <person name="Dvorak P."/>
            <person name="Jahodarova E."/>
            <person name="Hasler P."/>
            <person name="Poulickova A."/>
        </authorList>
    </citation>
    <scope>NUCLEOTIDE SEQUENCE</scope>
    <source>
        <strain evidence="1">Rupite</strain>
    </source>
</reference>
<name>A0ABT0C7Y2_THEVL</name>
<evidence type="ECO:0000313" key="1">
    <source>
        <dbReference type="EMBL" id="MCJ2541897.1"/>
    </source>
</evidence>
<organism evidence="1 2">
    <name type="scientific">Thermostichus vulcanus str. 'Rupite'</name>
    <dbReference type="NCBI Taxonomy" id="2813851"/>
    <lineage>
        <taxon>Bacteria</taxon>
        <taxon>Bacillati</taxon>
        <taxon>Cyanobacteriota</taxon>
        <taxon>Cyanophyceae</taxon>
        <taxon>Thermostichales</taxon>
        <taxon>Thermostichaceae</taxon>
        <taxon>Thermostichus</taxon>
    </lineage>
</organism>
<proteinExistence type="predicted"/>
<dbReference type="PANTHER" id="PTHR45588:SF1">
    <property type="entry name" value="WW DOMAIN-CONTAINING PROTEIN"/>
    <property type="match status" value="1"/>
</dbReference>
<keyword evidence="2" id="KW-1185">Reference proteome</keyword>
<dbReference type="Gene3D" id="1.25.40.10">
    <property type="entry name" value="Tetratricopeptide repeat domain"/>
    <property type="match status" value="1"/>
</dbReference>
<dbReference type="RefSeq" id="WP_244349104.1">
    <property type="nucleotide sequence ID" value="NZ_JAFIRA010000004.1"/>
</dbReference>
<dbReference type="PROSITE" id="PS51257">
    <property type="entry name" value="PROKAR_LIPOPROTEIN"/>
    <property type="match status" value="1"/>
</dbReference>
<dbReference type="EMBL" id="JAFIRA010000004">
    <property type="protein sequence ID" value="MCJ2541897.1"/>
    <property type="molecule type" value="Genomic_DNA"/>
</dbReference>
<dbReference type="Proteomes" id="UP000830835">
    <property type="component" value="Unassembled WGS sequence"/>
</dbReference>
<accession>A0ABT0C7Y2</accession>
<comment type="caution">
    <text evidence="1">The sequence shown here is derived from an EMBL/GenBank/DDBJ whole genome shotgun (WGS) entry which is preliminary data.</text>
</comment>
<dbReference type="PANTHER" id="PTHR45588">
    <property type="entry name" value="TPR DOMAIN-CONTAINING PROTEIN"/>
    <property type="match status" value="1"/>
</dbReference>
<dbReference type="SUPFAM" id="SSF48452">
    <property type="entry name" value="TPR-like"/>
    <property type="match status" value="1"/>
</dbReference>